<accession>A0A2U1K6G7</accession>
<keyword evidence="8" id="KW-0255">Endonuclease</keyword>
<dbReference type="PANTHER" id="PTHR30337:SF0">
    <property type="entry name" value="NUCLEASE SBCCD SUBUNIT D"/>
    <property type="match status" value="1"/>
</dbReference>
<dbReference type="SUPFAM" id="SSF56300">
    <property type="entry name" value="Metallo-dependent phosphatases"/>
    <property type="match status" value="1"/>
</dbReference>
<feature type="domain" description="Calcineurin-like phosphoesterase" evidence="9">
    <location>
        <begin position="1"/>
        <end position="94"/>
    </location>
</feature>
<evidence type="ECO:0000256" key="7">
    <source>
        <dbReference type="ARBA" id="ARBA00023172"/>
    </source>
</evidence>
<comment type="subunit">
    <text evidence="2 8">Heterodimer of SbcC and SbcD.</text>
</comment>
<dbReference type="InterPro" id="IPR029052">
    <property type="entry name" value="Metallo-depent_PP-like"/>
</dbReference>
<dbReference type="InterPro" id="IPR041796">
    <property type="entry name" value="Mre11_N"/>
</dbReference>
<dbReference type="Gene3D" id="3.60.21.10">
    <property type="match status" value="1"/>
</dbReference>
<keyword evidence="6 8" id="KW-0269">Exonuclease</keyword>
<dbReference type="Pfam" id="PF12320">
    <property type="entry name" value="SbcD_C"/>
    <property type="match status" value="1"/>
</dbReference>
<feature type="domain" description="Nuclease SbcCD subunit D C-terminal" evidence="10">
    <location>
        <begin position="278"/>
        <end position="364"/>
    </location>
</feature>
<dbReference type="GO" id="GO:0008408">
    <property type="term" value="F:3'-5' exonuclease activity"/>
    <property type="evidence" value="ECO:0007669"/>
    <property type="project" value="InterPro"/>
</dbReference>
<gene>
    <name evidence="8" type="primary">sbcD</name>
    <name evidence="11" type="ORF">DCC39_04150</name>
</gene>
<dbReference type="InterPro" id="IPR004843">
    <property type="entry name" value="Calcineurin-like_PHP"/>
</dbReference>
<dbReference type="NCBIfam" id="TIGR00619">
    <property type="entry name" value="sbcd"/>
    <property type="match status" value="1"/>
</dbReference>
<dbReference type="InterPro" id="IPR004593">
    <property type="entry name" value="SbcD"/>
</dbReference>
<protein>
    <recommendedName>
        <fullName evidence="3 8">Nuclease SbcCD subunit D</fullName>
    </recommendedName>
</protein>
<comment type="function">
    <text evidence="8">SbcCD cleaves DNA hairpin structures. These structures can inhibit DNA replication and are intermediates in certain DNA recombination reactions. The complex acts as a 3'-&gt;5' double strand exonuclease that can open hairpins. It also has a 5' single-strand endonuclease activity.</text>
</comment>
<keyword evidence="8" id="KW-0235">DNA replication</keyword>
<dbReference type="InterPro" id="IPR050535">
    <property type="entry name" value="DNA_Repair-Maintenance_Comp"/>
</dbReference>
<keyword evidence="12" id="KW-1185">Reference proteome</keyword>
<evidence type="ECO:0000256" key="1">
    <source>
        <dbReference type="ARBA" id="ARBA00010555"/>
    </source>
</evidence>
<evidence type="ECO:0000259" key="10">
    <source>
        <dbReference type="Pfam" id="PF12320"/>
    </source>
</evidence>
<evidence type="ECO:0000256" key="6">
    <source>
        <dbReference type="ARBA" id="ARBA00022839"/>
    </source>
</evidence>
<name>A0A2U1K6G7_9BACI</name>
<dbReference type="InterPro" id="IPR026843">
    <property type="entry name" value="SbcD_C"/>
</dbReference>
<dbReference type="Proteomes" id="UP000245998">
    <property type="component" value="Unassembled WGS sequence"/>
</dbReference>
<organism evidence="11 12">
    <name type="scientific">Pueribacillus theae</name>
    <dbReference type="NCBI Taxonomy" id="2171751"/>
    <lineage>
        <taxon>Bacteria</taxon>
        <taxon>Bacillati</taxon>
        <taxon>Bacillota</taxon>
        <taxon>Bacilli</taxon>
        <taxon>Bacillales</taxon>
        <taxon>Bacillaceae</taxon>
        <taxon>Pueribacillus</taxon>
    </lineage>
</organism>
<dbReference type="CDD" id="cd00840">
    <property type="entry name" value="MPP_Mre11_N"/>
    <property type="match status" value="1"/>
</dbReference>
<evidence type="ECO:0000259" key="9">
    <source>
        <dbReference type="Pfam" id="PF00149"/>
    </source>
</evidence>
<evidence type="ECO:0000256" key="5">
    <source>
        <dbReference type="ARBA" id="ARBA00022801"/>
    </source>
</evidence>
<comment type="caution">
    <text evidence="11">The sequence shown here is derived from an EMBL/GenBank/DDBJ whole genome shotgun (WGS) entry which is preliminary data.</text>
</comment>
<proteinExistence type="inferred from homology"/>
<evidence type="ECO:0000313" key="11">
    <source>
        <dbReference type="EMBL" id="PWA12845.1"/>
    </source>
</evidence>
<dbReference type="AlphaFoldDB" id="A0A2U1K6G7"/>
<dbReference type="EMBL" id="QCZG01000005">
    <property type="protein sequence ID" value="PWA12845.1"/>
    <property type="molecule type" value="Genomic_DNA"/>
</dbReference>
<evidence type="ECO:0000256" key="4">
    <source>
        <dbReference type="ARBA" id="ARBA00022722"/>
    </source>
</evidence>
<dbReference type="GO" id="GO:0006310">
    <property type="term" value="P:DNA recombination"/>
    <property type="evidence" value="ECO:0007669"/>
    <property type="project" value="UniProtKB-KW"/>
</dbReference>
<evidence type="ECO:0000313" key="12">
    <source>
        <dbReference type="Proteomes" id="UP000245998"/>
    </source>
</evidence>
<dbReference type="OrthoDB" id="9773856at2"/>
<dbReference type="RefSeq" id="WP_116553626.1">
    <property type="nucleotide sequence ID" value="NZ_QCZG01000005.1"/>
</dbReference>
<keyword evidence="7 8" id="KW-0233">DNA recombination</keyword>
<sequence>MRILHTADWHFGKTLEGRSRHAEQEQFIDELCEIAQSENIDVILIAGDVYDTVNPPAASEQLFYDSLARLADYGKRKVIVIAGNHDNPERLAAATPIAIKHGITLIGTPIMQAVTAYVEKTGEVLKVAALPYPSESRLKELLTESQAEEVLQQVYQERVGHLFNKLCSGFSNDSVNILTSHLFVAGGRESDSERPIQVGGAYTIHPSFFPETAQYVALGHLHRPQYIRSAKTTARYAGSPLAYSFSEAGQAKSVTIIEVKPGAAALVEEVFLNSGKSLVEWKASSIPEIYKWLDERRDHNCWVNVEIASDGMIAMEDIQSIRKAHDGIVHIRPIYRTSREEMDEPHFSTLPIDELFTRFYERQTGGAKPEEELVKLFFELIADDDD</sequence>
<reference evidence="11 12" key="1">
    <citation type="submission" date="2018-04" db="EMBL/GenBank/DDBJ databases">
        <title>Camelliibacillus theae gen. nov., sp. nov., isolated from Pu'er tea.</title>
        <authorList>
            <person name="Niu L."/>
        </authorList>
    </citation>
    <scope>NUCLEOTIDE SEQUENCE [LARGE SCALE GENOMIC DNA]</scope>
    <source>
        <strain evidence="11 12">T8</strain>
    </source>
</reference>
<keyword evidence="5 8" id="KW-0378">Hydrolase</keyword>
<evidence type="ECO:0000256" key="8">
    <source>
        <dbReference type="RuleBase" id="RU363069"/>
    </source>
</evidence>
<evidence type="ECO:0000256" key="2">
    <source>
        <dbReference type="ARBA" id="ARBA00011322"/>
    </source>
</evidence>
<evidence type="ECO:0000256" key="3">
    <source>
        <dbReference type="ARBA" id="ARBA00013365"/>
    </source>
</evidence>
<dbReference type="GO" id="GO:0004519">
    <property type="term" value="F:endonuclease activity"/>
    <property type="evidence" value="ECO:0007669"/>
    <property type="project" value="UniProtKB-KW"/>
</dbReference>
<dbReference type="GO" id="GO:0006260">
    <property type="term" value="P:DNA replication"/>
    <property type="evidence" value="ECO:0007669"/>
    <property type="project" value="UniProtKB-KW"/>
</dbReference>
<dbReference type="Pfam" id="PF00149">
    <property type="entry name" value="Metallophos"/>
    <property type="match status" value="1"/>
</dbReference>
<keyword evidence="4 8" id="KW-0540">Nuclease</keyword>
<comment type="similarity">
    <text evidence="1 8">Belongs to the SbcD family.</text>
</comment>
<dbReference type="PANTHER" id="PTHR30337">
    <property type="entry name" value="COMPONENT OF ATP-DEPENDENT DSDNA EXONUCLEASE"/>
    <property type="match status" value="1"/>
</dbReference>